<dbReference type="eggNOG" id="COG1196">
    <property type="taxonomic scope" value="Bacteria"/>
</dbReference>
<reference evidence="5" key="1">
    <citation type="submission" date="2007-05" db="EMBL/GenBank/DDBJ databases">
        <title>Complete sequence of Pseudomonas putida F1.</title>
        <authorList>
            <consortium name="US DOE Joint Genome Institute"/>
            <person name="Copeland A."/>
            <person name="Lucas S."/>
            <person name="Lapidus A."/>
            <person name="Barry K."/>
            <person name="Detter J.C."/>
            <person name="Glavina del Rio T."/>
            <person name="Hammon N."/>
            <person name="Israni S."/>
            <person name="Dalin E."/>
            <person name="Tice H."/>
            <person name="Pitluck S."/>
            <person name="Chain P."/>
            <person name="Malfatti S."/>
            <person name="Shin M."/>
            <person name="Vergez L."/>
            <person name="Schmutz J."/>
            <person name="Larimer F."/>
            <person name="Land M."/>
            <person name="Hauser L."/>
            <person name="Kyrpides N."/>
            <person name="Lykidis A."/>
            <person name="Parales R."/>
            <person name="Richardson P."/>
        </authorList>
    </citation>
    <scope>NUCLEOTIDE SEQUENCE [LARGE SCALE GENOMIC DNA]</scope>
    <source>
        <strain evidence="5">F1</strain>
    </source>
</reference>
<proteinExistence type="predicted"/>
<gene>
    <name evidence="5" type="ordered locus">Pput_3367</name>
</gene>
<dbReference type="HOGENOM" id="CLU_008450_0_3_6"/>
<dbReference type="Pfam" id="PF06791">
    <property type="entry name" value="TMP_2"/>
    <property type="match status" value="1"/>
</dbReference>
<evidence type="ECO:0000259" key="4">
    <source>
        <dbReference type="Pfam" id="PF09718"/>
    </source>
</evidence>
<feature type="domain" description="Bacteriophage tail tape measure C-terminal" evidence="4">
    <location>
        <begin position="701"/>
        <end position="776"/>
    </location>
</feature>
<evidence type="ECO:0000259" key="3">
    <source>
        <dbReference type="Pfam" id="PF06791"/>
    </source>
</evidence>
<dbReference type="InterPro" id="IPR006431">
    <property type="entry name" value="Phage_tape_meas_C"/>
</dbReference>
<evidence type="ECO:0000256" key="2">
    <source>
        <dbReference type="SAM" id="MobiDB-lite"/>
    </source>
</evidence>
<evidence type="ECO:0000256" key="1">
    <source>
        <dbReference type="SAM" id="Coils"/>
    </source>
</evidence>
<evidence type="ECO:0000313" key="5">
    <source>
        <dbReference type="EMBL" id="ABQ79493.1"/>
    </source>
</evidence>
<organism evidence="5">
    <name type="scientific">Pseudomonas putida (strain ATCC 700007 / DSM 6899 / JCM 31910 / BCRC 17059 / LMG 24140 / F1)</name>
    <dbReference type="NCBI Taxonomy" id="351746"/>
    <lineage>
        <taxon>Bacteria</taxon>
        <taxon>Pseudomonadati</taxon>
        <taxon>Pseudomonadota</taxon>
        <taxon>Gammaproteobacteria</taxon>
        <taxon>Pseudomonadales</taxon>
        <taxon>Pseudomonadaceae</taxon>
        <taxon>Pseudomonas</taxon>
    </lineage>
</organism>
<dbReference type="EMBL" id="CP000712">
    <property type="protein sequence ID" value="ABQ79493.1"/>
    <property type="molecule type" value="Genomic_DNA"/>
</dbReference>
<dbReference type="KEGG" id="ppf:Pput_3367"/>
<feature type="region of interest" description="Disordered" evidence="2">
    <location>
        <begin position="1"/>
        <end position="23"/>
    </location>
</feature>
<dbReference type="Pfam" id="PF09718">
    <property type="entry name" value="Tape_meas_lam_C"/>
    <property type="match status" value="1"/>
</dbReference>
<sequence length="970" mass="102105">MTQESRLAVTIDSRGAKRNADDLTTSLERMERAGDAAASSADGVSSSLDDQRKELAQLLGQINPTVAALGRLDDMQEKLAKLKKAGVVESDTFVEYTQRINTMREALGETTTTMNKAGMSAKAYQAALRGVPAQFTDIAVSLQGGQAPLTVFLQQGGQLKDMFGGALPAAKALGGYVLSLVNPFTVAAAAAGTLALAYYKGSEESDRLTDAIIRNGNAAGTSYSELANLAEQVANTGTTVGAASKVLEQLAGAGNALTPMYAQITKASLAWSKQTGEDVTKVVQSFNEIAKGPVEAVKKLDAELNFLTASQYANIISLEKQGKTIDAARAATDLYATALSSRSAEMESNLGSLESAWQSLGSFAKKAWDAMLDVGRKTTPEQELADVYNQIAEARKSISKYGSAASSLMGVNPDSLKALEKRATELQGRIADEAWKAWEGNTNRFVQDAGKKGVDLINSTFTAAQTQTQKLQKQLEDLDKARADAMAAGGFNSEQETKYATARKNIEQEIADIKAREAKKNAPKNVNRGVAEAENTFARLYGQYDPAAQAARALTKEQGQLDLALTKGKITQEEYSKALAQASINYAAALKGAQGLTAVEQYRAQLQRQLVNEQAQYQLDAASVGMGDLQTSRMQQRLNLEMQTNDRLLQLQTELANATDEKQRQALQGQIDAINEFLPQQLAAMQAGWAQMDQAMLNPINGWTAAVQNFGNQARDIAGQTEYIFSSAFNNISTDITDAIMDGQLSFSSLGDIAGNVVRDILAGFVKMGVQMALNAALNATLGTAAAGQSMILAGTTATAWAPAAAMASLATLGANSVPAAAALTSTTALASSLAVIPGFATGGYVSGAGTGTSDSIMARLSDGEFVVNAAATKRNRALLEAINSNERVSVAGGGGSVASTQTSGPTAATQAPANVVVNLIQDRSRAGQVDQRTTEDGTQHIDVSVADIYGGGPLSQAIEDTYGVRRQGS</sequence>
<dbReference type="InterPro" id="IPR009628">
    <property type="entry name" value="Phage_tape_measure_N"/>
</dbReference>
<keyword evidence="1" id="KW-0175">Coiled coil</keyword>
<feature type="coiled-coil region" evidence="1">
    <location>
        <begin position="641"/>
        <end position="668"/>
    </location>
</feature>
<name>A5W5T3_PSEP1</name>
<accession>A5W5T3</accession>
<dbReference type="AlphaFoldDB" id="A5W5T3"/>
<feature type="domain" description="Bacteriophage tail tape measure N-terminal" evidence="3">
    <location>
        <begin position="113"/>
        <end position="315"/>
    </location>
</feature>
<protein>
    <submittedName>
        <fullName evidence="5">Prophage tail length tape measure</fullName>
    </submittedName>
</protein>
<feature type="coiled-coil region" evidence="1">
    <location>
        <begin position="461"/>
        <end position="488"/>
    </location>
</feature>